<sequence>MVFVVGFPEQHNCKNGGNLKQVHLASLKCNQHLVNALRGFYVKLPNDAFDCSTPLRFLADGVHYNEDIYKQICGYFILRLRSIIMGLDGWGHGGRGGILKSQPSGFSYL</sequence>
<comment type="caution">
    <text evidence="1">The sequence shown here is derived from an EMBL/GenBank/DDBJ whole genome shotgun (WGS) entry which is preliminary data.</text>
</comment>
<evidence type="ECO:0000313" key="2">
    <source>
        <dbReference type="Proteomes" id="UP001497623"/>
    </source>
</evidence>
<gene>
    <name evidence="1" type="ORF">MNOR_LOCUS21481</name>
</gene>
<dbReference type="Proteomes" id="UP001497623">
    <property type="component" value="Unassembled WGS sequence"/>
</dbReference>
<organism evidence="1 2">
    <name type="scientific">Meganyctiphanes norvegica</name>
    <name type="common">Northern krill</name>
    <name type="synonym">Thysanopoda norvegica</name>
    <dbReference type="NCBI Taxonomy" id="48144"/>
    <lineage>
        <taxon>Eukaryota</taxon>
        <taxon>Metazoa</taxon>
        <taxon>Ecdysozoa</taxon>
        <taxon>Arthropoda</taxon>
        <taxon>Crustacea</taxon>
        <taxon>Multicrustacea</taxon>
        <taxon>Malacostraca</taxon>
        <taxon>Eumalacostraca</taxon>
        <taxon>Eucarida</taxon>
        <taxon>Euphausiacea</taxon>
        <taxon>Euphausiidae</taxon>
        <taxon>Meganyctiphanes</taxon>
    </lineage>
</organism>
<accession>A0AAV2R992</accession>
<protein>
    <submittedName>
        <fullName evidence="1">Uncharacterized protein</fullName>
    </submittedName>
</protein>
<evidence type="ECO:0000313" key="1">
    <source>
        <dbReference type="EMBL" id="CAL4118589.1"/>
    </source>
</evidence>
<dbReference type="AlphaFoldDB" id="A0AAV2R992"/>
<reference evidence="1 2" key="1">
    <citation type="submission" date="2024-05" db="EMBL/GenBank/DDBJ databases">
        <authorList>
            <person name="Wallberg A."/>
        </authorList>
    </citation>
    <scope>NUCLEOTIDE SEQUENCE [LARGE SCALE GENOMIC DNA]</scope>
</reference>
<proteinExistence type="predicted"/>
<name>A0AAV2R992_MEGNR</name>
<dbReference type="EMBL" id="CAXKWB010017331">
    <property type="protein sequence ID" value="CAL4118589.1"/>
    <property type="molecule type" value="Genomic_DNA"/>
</dbReference>
<keyword evidence="2" id="KW-1185">Reference proteome</keyword>